<evidence type="ECO:0000313" key="1">
    <source>
        <dbReference type="EMBL" id="GLK72219.1"/>
    </source>
</evidence>
<organism evidence="1 2">
    <name type="scientific">Ancylobacter dichloromethanicus</name>
    <dbReference type="NCBI Taxonomy" id="518825"/>
    <lineage>
        <taxon>Bacteria</taxon>
        <taxon>Pseudomonadati</taxon>
        <taxon>Pseudomonadota</taxon>
        <taxon>Alphaproteobacteria</taxon>
        <taxon>Hyphomicrobiales</taxon>
        <taxon>Xanthobacteraceae</taxon>
        <taxon>Ancylobacter</taxon>
    </lineage>
</organism>
<comment type="caution">
    <text evidence="1">The sequence shown here is derived from an EMBL/GenBank/DDBJ whole genome shotgun (WGS) entry which is preliminary data.</text>
</comment>
<accession>A0A9W6MZ14</accession>
<reference evidence="1" key="1">
    <citation type="journal article" date="2014" name="Int. J. Syst. Evol. Microbiol.">
        <title>Complete genome sequence of Corynebacterium casei LMG S-19264T (=DSM 44701T), isolated from a smear-ripened cheese.</title>
        <authorList>
            <consortium name="US DOE Joint Genome Institute (JGI-PGF)"/>
            <person name="Walter F."/>
            <person name="Albersmeier A."/>
            <person name="Kalinowski J."/>
            <person name="Ruckert C."/>
        </authorList>
    </citation>
    <scope>NUCLEOTIDE SEQUENCE</scope>
    <source>
        <strain evidence="1">VKM B-2484</strain>
    </source>
</reference>
<dbReference type="AlphaFoldDB" id="A0A9W6MZ14"/>
<name>A0A9W6MZ14_9HYPH</name>
<sequence>MKHHGLDQAEAALDKARFHVDSINAGVSDKTISHWIDFLIHINRVGNKIEASADRSCDLEKGFVENFRFKRSSDDLLKYLRCARNEEDHGINIVSECEVHDLTLVGDILTFNGEALVLSVVEMKNIPAGRDRPEILVPTSHLGRPIGRTLRAFTAAAIAFYESALKEARSIGGSEARAKG</sequence>
<dbReference type="RefSeq" id="WP_213373533.1">
    <property type="nucleotide sequence ID" value="NZ_BSFJ01000010.1"/>
</dbReference>
<dbReference type="Proteomes" id="UP001143370">
    <property type="component" value="Unassembled WGS sequence"/>
</dbReference>
<gene>
    <name evidence="1" type="ORF">GCM10017643_23350</name>
</gene>
<dbReference type="EMBL" id="BSFJ01000010">
    <property type="protein sequence ID" value="GLK72219.1"/>
    <property type="molecule type" value="Genomic_DNA"/>
</dbReference>
<protein>
    <submittedName>
        <fullName evidence="1">Uncharacterized protein</fullName>
    </submittedName>
</protein>
<evidence type="ECO:0000313" key="2">
    <source>
        <dbReference type="Proteomes" id="UP001143370"/>
    </source>
</evidence>
<keyword evidence="2" id="KW-1185">Reference proteome</keyword>
<reference evidence="1" key="2">
    <citation type="submission" date="2023-01" db="EMBL/GenBank/DDBJ databases">
        <authorList>
            <person name="Sun Q."/>
            <person name="Evtushenko L."/>
        </authorList>
    </citation>
    <scope>NUCLEOTIDE SEQUENCE</scope>
    <source>
        <strain evidence="1">VKM B-2484</strain>
    </source>
</reference>
<proteinExistence type="predicted"/>